<feature type="domain" description="Helicase ATP-binding" evidence="2">
    <location>
        <begin position="283"/>
        <end position="518"/>
    </location>
</feature>
<sequence>MTAIHTEHAFEDAVVASLLASGWQQGDPGNYRRDLGLDTAELFTFIGATQAEEWDRLLAFHGGDPGEAQRRFAELVAKEIDRRGALDVLRRGVKDRGIGFKLAYFKPAHTIADDALDLYRKNRLTVVRQLRYSEKQPDKSLDLVLFVNGLPLATAELKNPLTGQTVEHAKHQYRHDRDPEELIFARRTLVHFAVDPDLVFVTTRLARDKTRFLPFNTGSEGPGVSGGAGNPPAPQGKHRTWYLWEQVWHPDVWLDLVRRFLHVADPEVAKGRSRAKTDPHTAPLIFPRFHQWHAVITLADHAARHGSGHNYLVMHSAGSGKSNTIAWLAHRLSSLHTPADPAEIDPAARAKGLGPNQPVFDKIIVITDRVVLDRQLQETVFQFEHVPGVVQRIDKHSAQLAEALQGETAKIVITTLQKFPYVLDQVRDLKGKRFAVLIDEAHSSQSGESAVALKKVLLKYGSDDIDEDGDPLTAEALARGRHDTLSYFAFTATPKPKTLELFGTPDPVTGDYRPFHVYSMRQAIEEGFILDVLRNYITYKTYYRLASESPTDKEVERRKAAAQLARFAELHPTSMEQRAEIIIEHFRAHTADRLGGRAKAMVVTRSREHAVRMYQALREYVDTHGYRDCGVLVAFSQSIEVDGVEYTEAGLNGFPEGELPERFAYTAADDPHAGTSRARQPQEYRILVVAEKYQTGFDQPLLTTMYVDKPLKGVAAVQTLSRLNRTHPLKTQGDVFVLDFANEAEEIQKEFRPFYETAITTPTDPNLLYTAADEVEKYGLLVDSEMEAYAEKYLAAERKALSQAELERIHAELYRFTDAARDRYLQLAEDDPPAAEEFRSALRDYVRKYAFLSQVVPYVDRELERLYLFGRALLNRLPRRQDPAVDVGPLELTHLRISKTGEHDASLTPEGEQTLPGFTGGGVGPVRDPDKIALSELIEEFNQRYGAALTDADKLWIEQQIVAAVQDSALQAAAAVNDEENFGVVFDKRFEDVVIERHDDNGRLMQRFFDDDAFRSGLTKLARRAAYQAIRRNSGLVA</sequence>
<dbReference type="InterPro" id="IPR007409">
    <property type="entry name" value="Restrct_endonuc_type1_HsdR_N"/>
</dbReference>
<dbReference type="CDD" id="cd22332">
    <property type="entry name" value="HsdR_N"/>
    <property type="match status" value="1"/>
</dbReference>
<evidence type="ECO:0000313" key="4">
    <source>
        <dbReference type="Proteomes" id="UP000070188"/>
    </source>
</evidence>
<evidence type="ECO:0000259" key="2">
    <source>
        <dbReference type="SMART" id="SM00487"/>
    </source>
</evidence>
<accession>A0A132MUJ6</accession>
<dbReference type="Proteomes" id="UP000070188">
    <property type="component" value="Unassembled WGS sequence"/>
</dbReference>
<protein>
    <submittedName>
        <fullName evidence="3">Type I restriction-modification system</fullName>
        <ecNumber evidence="3">3.1.21.3</ecNumber>
    </submittedName>
</protein>
<organism evidence="3 4">
    <name type="scientific">Carbonactinospora thermoautotrophica</name>
    <dbReference type="NCBI Taxonomy" id="1469144"/>
    <lineage>
        <taxon>Bacteria</taxon>
        <taxon>Bacillati</taxon>
        <taxon>Actinomycetota</taxon>
        <taxon>Actinomycetes</taxon>
        <taxon>Kitasatosporales</taxon>
        <taxon>Carbonactinosporaceae</taxon>
        <taxon>Carbonactinospora</taxon>
    </lineage>
</organism>
<keyword evidence="4" id="KW-1185">Reference proteome</keyword>
<dbReference type="InterPro" id="IPR055180">
    <property type="entry name" value="HsdR_RecA-like_helicase_dom_2"/>
</dbReference>
<dbReference type="InterPro" id="IPR027417">
    <property type="entry name" value="P-loop_NTPase"/>
</dbReference>
<dbReference type="PATRIC" id="fig|1469144.10.peg.2650"/>
<dbReference type="Gene3D" id="3.90.1570.50">
    <property type="match status" value="1"/>
</dbReference>
<dbReference type="RefSeq" id="WP_066887889.1">
    <property type="nucleotide sequence ID" value="NZ_LAXD01000001.1"/>
</dbReference>
<keyword evidence="3" id="KW-0378">Hydrolase</keyword>
<feature type="region of interest" description="Disordered" evidence="1">
    <location>
        <begin position="902"/>
        <end position="922"/>
    </location>
</feature>
<reference evidence="4" key="1">
    <citation type="submission" date="2015-04" db="EMBL/GenBank/DDBJ databases">
        <title>Physiological reanalysis, assessment of diazotrophy, and genome sequences of multiple isolates of Streptomyces thermoautotrophicus.</title>
        <authorList>
            <person name="MacKellar D.C."/>
            <person name="Lieber L."/>
            <person name="Norman J."/>
            <person name="Bolger A."/>
            <person name="Tobin C."/>
            <person name="Murray J.W."/>
            <person name="Chang R."/>
            <person name="Ford T."/>
            <person name="Nguyen P.Q."/>
            <person name="Woodward J."/>
            <person name="Permingeat H."/>
            <person name="Joshi N.S."/>
            <person name="Silver P.A."/>
            <person name="Usadel B."/>
            <person name="Rutherford A.W."/>
            <person name="Friesen M."/>
            <person name="Prell J."/>
        </authorList>
    </citation>
    <scope>NUCLEOTIDE SEQUENCE [LARGE SCALE GENOMIC DNA]</scope>
    <source>
        <strain evidence="4">H1</strain>
    </source>
</reference>
<dbReference type="SMART" id="SM00487">
    <property type="entry name" value="DEXDc"/>
    <property type="match status" value="1"/>
</dbReference>
<comment type="caution">
    <text evidence="3">The sequence shown here is derived from an EMBL/GenBank/DDBJ whole genome shotgun (WGS) entry which is preliminary data.</text>
</comment>
<dbReference type="Pfam" id="PF04313">
    <property type="entry name" value="HSDR_N"/>
    <property type="match status" value="1"/>
</dbReference>
<dbReference type="Gene3D" id="3.40.50.300">
    <property type="entry name" value="P-loop containing nucleotide triphosphate hydrolases"/>
    <property type="match status" value="2"/>
</dbReference>
<dbReference type="Pfam" id="PF18766">
    <property type="entry name" value="SWI2_SNF2"/>
    <property type="match status" value="1"/>
</dbReference>
<dbReference type="PANTHER" id="PTHR42927:SF1">
    <property type="entry name" value="HELICASE SUPERFAMILY 1 AND 2 DOMAIN-CONTAINING PROTEIN"/>
    <property type="match status" value="1"/>
</dbReference>
<gene>
    <name evidence="3" type="ORF">LI90_2444</name>
</gene>
<dbReference type="STRING" id="1469144.LI90_2444"/>
<dbReference type="AlphaFoldDB" id="A0A132MUJ6"/>
<dbReference type="GO" id="GO:0009307">
    <property type="term" value="P:DNA restriction-modification system"/>
    <property type="evidence" value="ECO:0007669"/>
    <property type="project" value="UniProtKB-KW"/>
</dbReference>
<dbReference type="PANTHER" id="PTHR42927">
    <property type="entry name" value="HELICASE SUPERFAMILY 1 AND 2 DOMAIN-CONTAINING PROTEIN"/>
    <property type="match status" value="1"/>
</dbReference>
<name>A0A132MUJ6_9ACTN</name>
<dbReference type="EC" id="3.1.21.3" evidence="3"/>
<dbReference type="EMBL" id="LAXD01000001">
    <property type="protein sequence ID" value="KWX01416.1"/>
    <property type="molecule type" value="Genomic_DNA"/>
</dbReference>
<dbReference type="GO" id="GO:0009035">
    <property type="term" value="F:type I site-specific deoxyribonuclease activity"/>
    <property type="evidence" value="ECO:0007669"/>
    <property type="project" value="UniProtKB-EC"/>
</dbReference>
<evidence type="ECO:0000256" key="1">
    <source>
        <dbReference type="SAM" id="MobiDB-lite"/>
    </source>
</evidence>
<dbReference type="GO" id="GO:0005524">
    <property type="term" value="F:ATP binding"/>
    <property type="evidence" value="ECO:0007669"/>
    <property type="project" value="UniProtKB-KW"/>
</dbReference>
<dbReference type="SUPFAM" id="SSF52540">
    <property type="entry name" value="P-loop containing nucleoside triphosphate hydrolases"/>
    <property type="match status" value="1"/>
</dbReference>
<dbReference type="GO" id="GO:0003677">
    <property type="term" value="F:DNA binding"/>
    <property type="evidence" value="ECO:0007669"/>
    <property type="project" value="UniProtKB-KW"/>
</dbReference>
<proteinExistence type="predicted"/>
<dbReference type="InterPro" id="IPR040980">
    <property type="entry name" value="SWI2_SNF2"/>
</dbReference>
<dbReference type="Pfam" id="PF22679">
    <property type="entry name" value="T1R_D3-like"/>
    <property type="match status" value="1"/>
</dbReference>
<evidence type="ECO:0000313" key="3">
    <source>
        <dbReference type="EMBL" id="KWX01416.1"/>
    </source>
</evidence>
<dbReference type="InterPro" id="IPR014001">
    <property type="entry name" value="Helicase_ATP-bd"/>
</dbReference>
<dbReference type="OrthoDB" id="9758243at2"/>